<dbReference type="Proteomes" id="UP000242915">
    <property type="component" value="Unassembled WGS sequence"/>
</dbReference>
<accession>A0A239C8S4</accession>
<keyword evidence="2" id="KW-1185">Reference proteome</keyword>
<proteinExistence type="predicted"/>
<dbReference type="EMBL" id="FZOG01000002">
    <property type="protein sequence ID" value="SNS16646.1"/>
    <property type="molecule type" value="Genomic_DNA"/>
</dbReference>
<sequence length="74" mass="8614">MHTNFYECEHSHDVLTRHERDLNSSIKNLLDPRVQEQWDAGDHERACKTIANLRAQIKWVEGRRSSLINGMLAA</sequence>
<protein>
    <submittedName>
        <fullName evidence="1">Uncharacterized protein</fullName>
    </submittedName>
</protein>
<evidence type="ECO:0000313" key="2">
    <source>
        <dbReference type="Proteomes" id="UP000242915"/>
    </source>
</evidence>
<evidence type="ECO:0000313" key="1">
    <source>
        <dbReference type="EMBL" id="SNS16646.1"/>
    </source>
</evidence>
<dbReference type="RefSeq" id="WP_141133417.1">
    <property type="nucleotide sequence ID" value="NZ_FZOG01000002.1"/>
</dbReference>
<organism evidence="1 2">
    <name type="scientific">Pseudomonas segetis</name>
    <dbReference type="NCBI Taxonomy" id="298908"/>
    <lineage>
        <taxon>Bacteria</taxon>
        <taxon>Pseudomonadati</taxon>
        <taxon>Pseudomonadota</taxon>
        <taxon>Gammaproteobacteria</taxon>
        <taxon>Pseudomonadales</taxon>
        <taxon>Pseudomonadaceae</taxon>
        <taxon>Pseudomonas</taxon>
    </lineage>
</organism>
<name>A0A239C8S4_9PSED</name>
<dbReference type="AlphaFoldDB" id="A0A239C8S4"/>
<reference evidence="2" key="1">
    <citation type="submission" date="2017-06" db="EMBL/GenBank/DDBJ databases">
        <authorList>
            <person name="Varghese N."/>
            <person name="Submissions S."/>
        </authorList>
    </citation>
    <scope>NUCLEOTIDE SEQUENCE [LARGE SCALE GENOMIC DNA]</scope>
    <source>
        <strain evidence="2">CIP 108523</strain>
    </source>
</reference>
<gene>
    <name evidence="1" type="ORF">SAMN05216255_1575</name>
</gene>